<keyword evidence="3" id="KW-1185">Reference proteome</keyword>
<reference evidence="2 3" key="1">
    <citation type="journal article" date="2019" name="J. Hered.">
        <title>An Improved Genome Assembly for Drosophila navojoa, the Basal Species in the mojavensis Cluster.</title>
        <authorList>
            <person name="Vanderlinde T."/>
            <person name="Dupim E.G."/>
            <person name="Nazario-Yepiz N.O."/>
            <person name="Carvalho A.B."/>
        </authorList>
    </citation>
    <scope>NUCLEOTIDE SEQUENCE [LARGE SCALE GENOMIC DNA]</scope>
    <source>
        <strain evidence="2">Navoj_Jal97</strain>
        <tissue evidence="2">Whole organism</tissue>
    </source>
</reference>
<dbReference type="OrthoDB" id="7872768at2759"/>
<evidence type="ECO:0000313" key="2">
    <source>
        <dbReference type="EMBL" id="TDG43422.1"/>
    </source>
</evidence>
<dbReference type="Proteomes" id="UP000295192">
    <property type="component" value="Unassembled WGS sequence"/>
</dbReference>
<dbReference type="OMA" id="YYAIQQD"/>
<evidence type="ECO:0000313" key="3">
    <source>
        <dbReference type="Proteomes" id="UP000295192"/>
    </source>
</evidence>
<sequence>MSRQQEPHIDFNMSLKCLALCTFVVLLSIGASSARTLQPRPEQQVRQSKDMRIGNGDLAIDGVDDDEKYNAELDEFDEKNIGELNKLIDDLEGWEKESRAAPSGGKRQDKQRVGANKRNGNWRKTARRTIKRGGKRDGSKRGGNKRGGNKRGGNKRGGNKRRGNQRIRNGRRRRAGAQRVQRPRN</sequence>
<feature type="compositionally biased region" description="Basic residues" evidence="1">
    <location>
        <begin position="120"/>
        <end position="134"/>
    </location>
</feature>
<proteinExistence type="predicted"/>
<accession>A0A484B561</accession>
<dbReference type="AlphaFoldDB" id="A0A484B561"/>
<feature type="compositionally biased region" description="Basic residues" evidence="1">
    <location>
        <begin position="142"/>
        <end position="185"/>
    </location>
</feature>
<protein>
    <submittedName>
        <fullName evidence="2">Uncharacterized protein</fullName>
    </submittedName>
</protein>
<evidence type="ECO:0000256" key="1">
    <source>
        <dbReference type="SAM" id="MobiDB-lite"/>
    </source>
</evidence>
<dbReference type="EMBL" id="LSRL02000157">
    <property type="protein sequence ID" value="TDG43422.1"/>
    <property type="molecule type" value="Genomic_DNA"/>
</dbReference>
<comment type="caution">
    <text evidence="2">The sequence shown here is derived from an EMBL/GenBank/DDBJ whole genome shotgun (WGS) entry which is preliminary data.</text>
</comment>
<gene>
    <name evidence="2" type="ORF">AWZ03_010146</name>
</gene>
<feature type="region of interest" description="Disordered" evidence="1">
    <location>
        <begin position="93"/>
        <end position="185"/>
    </location>
</feature>
<organism evidence="2 3">
    <name type="scientific">Drosophila navojoa</name>
    <name type="common">Fruit fly</name>
    <dbReference type="NCBI Taxonomy" id="7232"/>
    <lineage>
        <taxon>Eukaryota</taxon>
        <taxon>Metazoa</taxon>
        <taxon>Ecdysozoa</taxon>
        <taxon>Arthropoda</taxon>
        <taxon>Hexapoda</taxon>
        <taxon>Insecta</taxon>
        <taxon>Pterygota</taxon>
        <taxon>Neoptera</taxon>
        <taxon>Endopterygota</taxon>
        <taxon>Diptera</taxon>
        <taxon>Brachycera</taxon>
        <taxon>Muscomorpha</taxon>
        <taxon>Ephydroidea</taxon>
        <taxon>Drosophilidae</taxon>
        <taxon>Drosophila</taxon>
    </lineage>
</organism>
<name>A0A484B561_DRONA</name>